<dbReference type="OrthoDB" id="3218262at2759"/>
<proteinExistence type="predicted"/>
<sequence length="385" mass="42685">MFSFRILSCLKNPILESQFSIATTTSALEQRHHRQRLPSTSFRSRSRSRSSSGTRSPSVQHQPEFTAEGYRIDLPLSVFDGFGTSQSAGNNSLLRLDIGTEDGRGKKKDDTSDDEGTGSGKKKKEKKKRGYFGMEDIDLKSPTKLKPGVVRPFAESEEEDDEEGSDQEEVREMDMAGGPSTSPITPQPKKIHSGSLWTLSLSTSQSAFESQLPDFTLDEDAFDPQRISTQRRSALVRVGAAEMIINTGTGTLTETTVVITVKETEMVPHPTVLLRYSTKTAQSTFVVSKMISLVRRFIFLAWIRRRRRGRGVREAEEEEEEDGVLLLMIMKMKMSIVAANGDGSQSQSQFQSQALEGFGYGYCSQMDVDGAADRVSRFVDGDVSS</sequence>
<protein>
    <submittedName>
        <fullName evidence="2">Uncharacterized protein</fullName>
    </submittedName>
</protein>
<dbReference type="Proteomes" id="UP000799118">
    <property type="component" value="Unassembled WGS sequence"/>
</dbReference>
<reference evidence="2" key="1">
    <citation type="journal article" date="2019" name="Environ. Microbiol.">
        <title>Fungal ecological strategies reflected in gene transcription - a case study of two litter decomposers.</title>
        <authorList>
            <person name="Barbi F."/>
            <person name="Kohler A."/>
            <person name="Barry K."/>
            <person name="Baskaran P."/>
            <person name="Daum C."/>
            <person name="Fauchery L."/>
            <person name="Ihrmark K."/>
            <person name="Kuo A."/>
            <person name="LaButti K."/>
            <person name="Lipzen A."/>
            <person name="Morin E."/>
            <person name="Grigoriev I.V."/>
            <person name="Henrissat B."/>
            <person name="Lindahl B."/>
            <person name="Martin F."/>
        </authorList>
    </citation>
    <scope>NUCLEOTIDE SEQUENCE</scope>
    <source>
        <strain evidence="2">JB14</strain>
    </source>
</reference>
<feature type="compositionally biased region" description="Basic residues" evidence="1">
    <location>
        <begin position="120"/>
        <end position="130"/>
    </location>
</feature>
<evidence type="ECO:0000313" key="2">
    <source>
        <dbReference type="EMBL" id="KAE9408342.1"/>
    </source>
</evidence>
<feature type="region of interest" description="Disordered" evidence="1">
    <location>
        <begin position="26"/>
        <end position="65"/>
    </location>
</feature>
<dbReference type="AlphaFoldDB" id="A0A6A4I8G5"/>
<evidence type="ECO:0000256" key="1">
    <source>
        <dbReference type="SAM" id="MobiDB-lite"/>
    </source>
</evidence>
<evidence type="ECO:0000313" key="3">
    <source>
        <dbReference type="Proteomes" id="UP000799118"/>
    </source>
</evidence>
<feature type="compositionally biased region" description="Low complexity" evidence="1">
    <location>
        <begin position="37"/>
        <end position="58"/>
    </location>
</feature>
<name>A0A6A4I8G5_9AGAR</name>
<accession>A0A6A4I8G5</accession>
<feature type="region of interest" description="Disordered" evidence="1">
    <location>
        <begin position="89"/>
        <end position="191"/>
    </location>
</feature>
<dbReference type="EMBL" id="ML769391">
    <property type="protein sequence ID" value="KAE9408342.1"/>
    <property type="molecule type" value="Genomic_DNA"/>
</dbReference>
<feature type="compositionally biased region" description="Basic and acidic residues" evidence="1">
    <location>
        <begin position="101"/>
        <end position="110"/>
    </location>
</feature>
<gene>
    <name evidence="2" type="ORF">BT96DRAFT_696761</name>
</gene>
<organism evidence="2 3">
    <name type="scientific">Gymnopus androsaceus JB14</name>
    <dbReference type="NCBI Taxonomy" id="1447944"/>
    <lineage>
        <taxon>Eukaryota</taxon>
        <taxon>Fungi</taxon>
        <taxon>Dikarya</taxon>
        <taxon>Basidiomycota</taxon>
        <taxon>Agaricomycotina</taxon>
        <taxon>Agaricomycetes</taxon>
        <taxon>Agaricomycetidae</taxon>
        <taxon>Agaricales</taxon>
        <taxon>Marasmiineae</taxon>
        <taxon>Omphalotaceae</taxon>
        <taxon>Gymnopus</taxon>
    </lineage>
</organism>
<feature type="compositionally biased region" description="Acidic residues" evidence="1">
    <location>
        <begin position="155"/>
        <end position="167"/>
    </location>
</feature>
<keyword evidence="3" id="KW-1185">Reference proteome</keyword>